<evidence type="ECO:0000256" key="2">
    <source>
        <dbReference type="ARBA" id="ARBA00004876"/>
    </source>
</evidence>
<protein>
    <recommendedName>
        <fullName evidence="5 13">Serine acetyltransferase</fullName>
        <ecNumber evidence="4 13">2.3.1.30</ecNumber>
    </recommendedName>
</protein>
<dbReference type="SUPFAM" id="SSF51161">
    <property type="entry name" value="Trimeric LpxA-like enzymes"/>
    <property type="match status" value="1"/>
</dbReference>
<evidence type="ECO:0000256" key="6">
    <source>
        <dbReference type="ARBA" id="ARBA00022490"/>
    </source>
</evidence>
<dbReference type="CDD" id="cd03354">
    <property type="entry name" value="LbH_SAT"/>
    <property type="match status" value="1"/>
</dbReference>
<dbReference type="AlphaFoldDB" id="A0A2M9D6M1"/>
<keyword evidence="8 13" id="KW-0808">Transferase</keyword>
<evidence type="ECO:0000256" key="5">
    <source>
        <dbReference type="ARBA" id="ARBA00018522"/>
    </source>
</evidence>
<dbReference type="Gene3D" id="1.10.3130.10">
    <property type="entry name" value="serine acetyltransferase, domain 1"/>
    <property type="match status" value="1"/>
</dbReference>
<dbReference type="InterPro" id="IPR011004">
    <property type="entry name" value="Trimer_LpxA-like_sf"/>
</dbReference>
<comment type="similarity">
    <text evidence="3 13">Belongs to the transferase hexapeptide repeat family.</text>
</comment>
<evidence type="ECO:0000256" key="3">
    <source>
        <dbReference type="ARBA" id="ARBA00007274"/>
    </source>
</evidence>
<dbReference type="FunFam" id="1.10.3130.10:FF:000003">
    <property type="entry name" value="Serine acetyltransferase"/>
    <property type="match status" value="1"/>
</dbReference>
<gene>
    <name evidence="14" type="ORF">CLV85_0540</name>
</gene>
<evidence type="ECO:0000256" key="7">
    <source>
        <dbReference type="ARBA" id="ARBA00022605"/>
    </source>
</evidence>
<dbReference type="PIRSF" id="PIRSF000441">
    <property type="entry name" value="CysE"/>
    <property type="match status" value="1"/>
</dbReference>
<comment type="catalytic activity">
    <reaction evidence="12 13">
        <text>L-serine + acetyl-CoA = O-acetyl-L-serine + CoA</text>
        <dbReference type="Rhea" id="RHEA:24560"/>
        <dbReference type="ChEBI" id="CHEBI:33384"/>
        <dbReference type="ChEBI" id="CHEBI:57287"/>
        <dbReference type="ChEBI" id="CHEBI:57288"/>
        <dbReference type="ChEBI" id="CHEBI:58340"/>
        <dbReference type="EC" id="2.3.1.30"/>
    </reaction>
</comment>
<name>A0A2M9D6M1_9MICO</name>
<evidence type="ECO:0000256" key="1">
    <source>
        <dbReference type="ARBA" id="ARBA00004496"/>
    </source>
</evidence>
<dbReference type="PANTHER" id="PTHR42811">
    <property type="entry name" value="SERINE ACETYLTRANSFERASE"/>
    <property type="match status" value="1"/>
</dbReference>
<dbReference type="Proteomes" id="UP000231742">
    <property type="component" value="Unassembled WGS sequence"/>
</dbReference>
<organism evidence="14 15">
    <name type="scientific">Salinibacterium amurskyense</name>
    <dbReference type="NCBI Taxonomy" id="205941"/>
    <lineage>
        <taxon>Bacteria</taxon>
        <taxon>Bacillati</taxon>
        <taxon>Actinomycetota</taxon>
        <taxon>Actinomycetes</taxon>
        <taxon>Micrococcales</taxon>
        <taxon>Microbacteriaceae</taxon>
        <taxon>Salinibacterium</taxon>
    </lineage>
</organism>
<dbReference type="InterPro" id="IPR053376">
    <property type="entry name" value="Serine_acetyltransferase"/>
</dbReference>
<dbReference type="InterPro" id="IPR005881">
    <property type="entry name" value="Ser_O-AcTrfase"/>
</dbReference>
<proteinExistence type="inferred from homology"/>
<keyword evidence="10" id="KW-0198">Cysteine biosynthesis</keyword>
<dbReference type="GO" id="GO:0009001">
    <property type="term" value="F:serine O-acetyltransferase activity"/>
    <property type="evidence" value="ECO:0007669"/>
    <property type="project" value="UniProtKB-EC"/>
</dbReference>
<keyword evidence="15" id="KW-1185">Reference proteome</keyword>
<comment type="pathway">
    <text evidence="2">Amino-acid biosynthesis; L-cysteine biosynthesis; L-cysteine from L-serine: step 1/2.</text>
</comment>
<accession>A0A2M9D6M1</accession>
<keyword evidence="11 13" id="KW-0012">Acyltransferase</keyword>
<keyword evidence="7" id="KW-0028">Amino-acid biosynthesis</keyword>
<keyword evidence="6" id="KW-0963">Cytoplasm</keyword>
<evidence type="ECO:0000256" key="9">
    <source>
        <dbReference type="ARBA" id="ARBA00022737"/>
    </source>
</evidence>
<dbReference type="GO" id="GO:0006535">
    <property type="term" value="P:cysteine biosynthetic process from serine"/>
    <property type="evidence" value="ECO:0007669"/>
    <property type="project" value="InterPro"/>
</dbReference>
<evidence type="ECO:0000256" key="11">
    <source>
        <dbReference type="ARBA" id="ARBA00023315"/>
    </source>
</evidence>
<keyword evidence="9" id="KW-0677">Repeat</keyword>
<evidence type="ECO:0000313" key="14">
    <source>
        <dbReference type="EMBL" id="PJJ81367.1"/>
    </source>
</evidence>
<dbReference type="GO" id="GO:0005737">
    <property type="term" value="C:cytoplasm"/>
    <property type="evidence" value="ECO:0007669"/>
    <property type="project" value="UniProtKB-SubCell"/>
</dbReference>
<dbReference type="EC" id="2.3.1.30" evidence="4 13"/>
<evidence type="ECO:0000256" key="12">
    <source>
        <dbReference type="ARBA" id="ARBA00049486"/>
    </source>
</evidence>
<dbReference type="NCBIfam" id="NF041874">
    <property type="entry name" value="EPS_EpsC"/>
    <property type="match status" value="1"/>
</dbReference>
<dbReference type="FunFam" id="2.160.10.10:FF:000007">
    <property type="entry name" value="Serine acetyltransferase"/>
    <property type="match status" value="1"/>
</dbReference>
<evidence type="ECO:0000256" key="13">
    <source>
        <dbReference type="PIRNR" id="PIRNR000441"/>
    </source>
</evidence>
<reference evidence="14 15" key="1">
    <citation type="submission" date="2017-11" db="EMBL/GenBank/DDBJ databases">
        <title>Genomic Encyclopedia of Archaeal and Bacterial Type Strains, Phase II (KMG-II): From Individual Species to Whole Genera.</title>
        <authorList>
            <person name="Goeker M."/>
        </authorList>
    </citation>
    <scope>NUCLEOTIDE SEQUENCE [LARGE SCALE GENOMIC DNA]</scope>
    <source>
        <strain evidence="14 15">DSM 16400</strain>
    </source>
</reference>
<dbReference type="NCBIfam" id="TIGR01172">
    <property type="entry name" value="cysE"/>
    <property type="match status" value="1"/>
</dbReference>
<comment type="caution">
    <text evidence="14">The sequence shown here is derived from an EMBL/GenBank/DDBJ whole genome shotgun (WGS) entry which is preliminary data.</text>
</comment>
<dbReference type="InterPro" id="IPR042122">
    <property type="entry name" value="Ser_AcTrfase_N_sf"/>
</dbReference>
<dbReference type="RefSeq" id="WP_100388058.1">
    <property type="nucleotide sequence ID" value="NZ_BMZU01000001.1"/>
</dbReference>
<dbReference type="OrthoDB" id="9801456at2"/>
<dbReference type="InterPro" id="IPR045304">
    <property type="entry name" value="LbH_SAT"/>
</dbReference>
<dbReference type="EMBL" id="PGFH01000001">
    <property type="protein sequence ID" value="PJJ81367.1"/>
    <property type="molecule type" value="Genomic_DNA"/>
</dbReference>
<sequence>MFARTREDIAAVRRRDPAARGSFEIWLTYSGMHAVWGYRFAHWLWTARAYFLARVVSQYVRFLTGVEIHPAAQIGRRVIIDHGSGVVIGETAIVGDDVLIYHGVTLGGTSSEGGKRHPTLGSDIVVGAGAAVLGDITVGSGSVVGAGAVVVADAPADSLLVGAPAVARPKRGTKAPLDDFGYTDPAIYI</sequence>
<dbReference type="Gene3D" id="2.160.10.10">
    <property type="entry name" value="Hexapeptide repeat proteins"/>
    <property type="match status" value="1"/>
</dbReference>
<evidence type="ECO:0000313" key="15">
    <source>
        <dbReference type="Proteomes" id="UP000231742"/>
    </source>
</evidence>
<comment type="subcellular location">
    <subcellularLocation>
        <location evidence="1">Cytoplasm</location>
    </subcellularLocation>
</comment>
<evidence type="ECO:0000256" key="4">
    <source>
        <dbReference type="ARBA" id="ARBA00013266"/>
    </source>
</evidence>
<evidence type="ECO:0000256" key="10">
    <source>
        <dbReference type="ARBA" id="ARBA00023192"/>
    </source>
</evidence>
<evidence type="ECO:0000256" key="8">
    <source>
        <dbReference type="ARBA" id="ARBA00022679"/>
    </source>
</evidence>